<dbReference type="SMART" id="SM00895">
    <property type="entry name" value="FCD"/>
    <property type="match status" value="1"/>
</dbReference>
<dbReference type="CDD" id="cd07377">
    <property type="entry name" value="WHTH_GntR"/>
    <property type="match status" value="1"/>
</dbReference>
<dbReference type="PRINTS" id="PR00035">
    <property type="entry name" value="HTHGNTR"/>
</dbReference>
<keyword evidence="3" id="KW-0804">Transcription</keyword>
<sequence length="247" mass="27908">MSVKVEKGTDLIYDPKKGTEELIISKIRELINSRQLGPGDKLPAERILAENLGVSRNQLRQAIQRLEFYGLVKKFPQSGTRVSNIGVTALNGMMSDILQLQEPDFKSLVETRLIIETNAVRLAALRRTETHLDQIKKAHEAYSEKAIKGLNAVEEDLMFHLKLSEASGNSVINSLMLVITPEIITHFVANKVCDKDENHLLIKEHQGIINAIIEKDPDKAVAKLEEHFVDLYNFCYQTTNNIKINKH</sequence>
<reference evidence="6" key="1">
    <citation type="journal article" date="2019" name="Int. J. Syst. Evol. Microbiol.">
        <title>The Global Catalogue of Microorganisms (GCM) 10K type strain sequencing project: providing services to taxonomists for standard genome sequencing and annotation.</title>
        <authorList>
            <consortium name="The Broad Institute Genomics Platform"/>
            <consortium name="The Broad Institute Genome Sequencing Center for Infectious Disease"/>
            <person name="Wu L."/>
            <person name="Ma J."/>
        </authorList>
    </citation>
    <scope>NUCLEOTIDE SEQUENCE [LARGE SCALE GENOMIC DNA]</scope>
    <source>
        <strain evidence="6">JCM 17106</strain>
    </source>
</reference>
<dbReference type="SUPFAM" id="SSF46785">
    <property type="entry name" value="Winged helix' DNA-binding domain"/>
    <property type="match status" value="1"/>
</dbReference>
<dbReference type="Proteomes" id="UP001500459">
    <property type="component" value="Unassembled WGS sequence"/>
</dbReference>
<dbReference type="InterPro" id="IPR036388">
    <property type="entry name" value="WH-like_DNA-bd_sf"/>
</dbReference>
<comment type="caution">
    <text evidence="5">The sequence shown here is derived from an EMBL/GenBank/DDBJ whole genome shotgun (WGS) entry which is preliminary data.</text>
</comment>
<keyword evidence="1" id="KW-0805">Transcription regulation</keyword>
<keyword evidence="2" id="KW-0238">DNA-binding</keyword>
<evidence type="ECO:0000313" key="5">
    <source>
        <dbReference type="EMBL" id="GAA3512177.1"/>
    </source>
</evidence>
<evidence type="ECO:0000256" key="3">
    <source>
        <dbReference type="ARBA" id="ARBA00023163"/>
    </source>
</evidence>
<evidence type="ECO:0000256" key="2">
    <source>
        <dbReference type="ARBA" id="ARBA00023125"/>
    </source>
</evidence>
<dbReference type="SUPFAM" id="SSF48008">
    <property type="entry name" value="GntR ligand-binding domain-like"/>
    <property type="match status" value="1"/>
</dbReference>
<dbReference type="PANTHER" id="PTHR43537:SF5">
    <property type="entry name" value="UXU OPERON TRANSCRIPTIONAL REGULATOR"/>
    <property type="match status" value="1"/>
</dbReference>
<organism evidence="5 6">
    <name type="scientific">Aquimarina addita</name>
    <dbReference type="NCBI Taxonomy" id="870485"/>
    <lineage>
        <taxon>Bacteria</taxon>
        <taxon>Pseudomonadati</taxon>
        <taxon>Bacteroidota</taxon>
        <taxon>Flavobacteriia</taxon>
        <taxon>Flavobacteriales</taxon>
        <taxon>Flavobacteriaceae</taxon>
        <taxon>Aquimarina</taxon>
    </lineage>
</organism>
<dbReference type="EMBL" id="BAABCW010000011">
    <property type="protein sequence ID" value="GAA3512177.1"/>
    <property type="molecule type" value="Genomic_DNA"/>
</dbReference>
<dbReference type="InterPro" id="IPR008920">
    <property type="entry name" value="TF_FadR/GntR_C"/>
</dbReference>
<evidence type="ECO:0000256" key="1">
    <source>
        <dbReference type="ARBA" id="ARBA00023015"/>
    </source>
</evidence>
<dbReference type="RefSeq" id="WP_344928333.1">
    <property type="nucleotide sequence ID" value="NZ_BAABCW010000011.1"/>
</dbReference>
<evidence type="ECO:0000259" key="4">
    <source>
        <dbReference type="PROSITE" id="PS50949"/>
    </source>
</evidence>
<proteinExistence type="predicted"/>
<dbReference type="InterPro" id="IPR011711">
    <property type="entry name" value="GntR_C"/>
</dbReference>
<dbReference type="Gene3D" id="1.10.10.10">
    <property type="entry name" value="Winged helix-like DNA-binding domain superfamily/Winged helix DNA-binding domain"/>
    <property type="match status" value="1"/>
</dbReference>
<gene>
    <name evidence="5" type="ORF">GCM10022393_27380</name>
</gene>
<accession>A0ABP6ULU8</accession>
<dbReference type="Pfam" id="PF00392">
    <property type="entry name" value="GntR"/>
    <property type="match status" value="1"/>
</dbReference>
<feature type="domain" description="HTH gntR-type" evidence="4">
    <location>
        <begin position="17"/>
        <end position="85"/>
    </location>
</feature>
<dbReference type="PROSITE" id="PS50949">
    <property type="entry name" value="HTH_GNTR"/>
    <property type="match status" value="1"/>
</dbReference>
<name>A0ABP6ULU8_9FLAO</name>
<dbReference type="SMART" id="SM00345">
    <property type="entry name" value="HTH_GNTR"/>
    <property type="match status" value="1"/>
</dbReference>
<dbReference type="Pfam" id="PF07729">
    <property type="entry name" value="FCD"/>
    <property type="match status" value="1"/>
</dbReference>
<dbReference type="InterPro" id="IPR000524">
    <property type="entry name" value="Tscrpt_reg_HTH_GntR"/>
</dbReference>
<dbReference type="InterPro" id="IPR036390">
    <property type="entry name" value="WH_DNA-bd_sf"/>
</dbReference>
<dbReference type="PANTHER" id="PTHR43537">
    <property type="entry name" value="TRANSCRIPTIONAL REGULATOR, GNTR FAMILY"/>
    <property type="match status" value="1"/>
</dbReference>
<protein>
    <submittedName>
        <fullName evidence="5">FadR/GntR family transcriptional regulator</fullName>
    </submittedName>
</protein>
<dbReference type="Gene3D" id="1.20.120.530">
    <property type="entry name" value="GntR ligand-binding domain-like"/>
    <property type="match status" value="1"/>
</dbReference>
<keyword evidence="6" id="KW-1185">Reference proteome</keyword>
<evidence type="ECO:0000313" key="6">
    <source>
        <dbReference type="Proteomes" id="UP001500459"/>
    </source>
</evidence>